<sequence length="134" mass="15635">MHHFPGMPPRVTIHWQHLPDDLRGATDGRERIWIDPRLTLVEQRCTLVHELVHLEWGHYGCQPAWSEARVRRETARRLITLPALYEAATWAYSAAEAAAELQVTEDVLHDRLAALDARERWELHETILRVRNHG</sequence>
<comment type="caution">
    <text evidence="2">The sequence shown here is derived from an EMBL/GenBank/DDBJ whole genome shotgun (WGS) entry which is preliminary data.</text>
</comment>
<proteinExistence type="predicted"/>
<evidence type="ECO:0000313" key="2">
    <source>
        <dbReference type="EMBL" id="GGA11125.1"/>
    </source>
</evidence>
<dbReference type="Proteomes" id="UP000616114">
    <property type="component" value="Unassembled WGS sequence"/>
</dbReference>
<feature type="domain" description="IrrE N-terminal-like" evidence="1">
    <location>
        <begin position="21"/>
        <end position="113"/>
    </location>
</feature>
<gene>
    <name evidence="2" type="ORF">GCM10011333_12460</name>
</gene>
<dbReference type="EMBL" id="BMFY01000004">
    <property type="protein sequence ID" value="GGA11125.1"/>
    <property type="molecule type" value="Genomic_DNA"/>
</dbReference>
<evidence type="ECO:0000259" key="1">
    <source>
        <dbReference type="Pfam" id="PF06114"/>
    </source>
</evidence>
<dbReference type="InterPro" id="IPR010359">
    <property type="entry name" value="IrrE_HExxH"/>
</dbReference>
<accession>A0A8J2TX46</accession>
<reference evidence="2" key="1">
    <citation type="journal article" date="2014" name="Int. J. Syst. Evol. Microbiol.">
        <title>Complete genome sequence of Corynebacterium casei LMG S-19264T (=DSM 44701T), isolated from a smear-ripened cheese.</title>
        <authorList>
            <consortium name="US DOE Joint Genome Institute (JGI-PGF)"/>
            <person name="Walter F."/>
            <person name="Albersmeier A."/>
            <person name="Kalinowski J."/>
            <person name="Ruckert C."/>
        </authorList>
    </citation>
    <scope>NUCLEOTIDE SEQUENCE</scope>
    <source>
        <strain evidence="2">CGMCC 1.12785</strain>
    </source>
</reference>
<keyword evidence="3" id="KW-1185">Reference proteome</keyword>
<reference evidence="2" key="2">
    <citation type="submission" date="2020-09" db="EMBL/GenBank/DDBJ databases">
        <authorList>
            <person name="Sun Q."/>
            <person name="Zhou Y."/>
        </authorList>
    </citation>
    <scope>NUCLEOTIDE SEQUENCE</scope>
    <source>
        <strain evidence="2">CGMCC 1.12785</strain>
    </source>
</reference>
<evidence type="ECO:0000313" key="3">
    <source>
        <dbReference type="Proteomes" id="UP000616114"/>
    </source>
</evidence>
<organism evidence="2 3">
    <name type="scientific">Sediminivirga luteola</name>
    <dbReference type="NCBI Taxonomy" id="1774748"/>
    <lineage>
        <taxon>Bacteria</taxon>
        <taxon>Bacillati</taxon>
        <taxon>Actinomycetota</taxon>
        <taxon>Actinomycetes</taxon>
        <taxon>Micrococcales</taxon>
        <taxon>Brevibacteriaceae</taxon>
        <taxon>Sediminivirga</taxon>
    </lineage>
</organism>
<dbReference type="Pfam" id="PF06114">
    <property type="entry name" value="Peptidase_M78"/>
    <property type="match status" value="1"/>
</dbReference>
<name>A0A8J2TX46_9MICO</name>
<dbReference type="AlphaFoldDB" id="A0A8J2TX46"/>
<dbReference type="RefSeq" id="WP_188550060.1">
    <property type="nucleotide sequence ID" value="NZ_BMFY01000004.1"/>
</dbReference>
<protein>
    <recommendedName>
        <fullName evidence="1">IrrE N-terminal-like domain-containing protein</fullName>
    </recommendedName>
</protein>